<organism evidence="5 6">
    <name type="scientific">Alkaliphilus peptidifermentans DSM 18978</name>
    <dbReference type="NCBI Taxonomy" id="1120976"/>
    <lineage>
        <taxon>Bacteria</taxon>
        <taxon>Bacillati</taxon>
        <taxon>Bacillota</taxon>
        <taxon>Clostridia</taxon>
        <taxon>Peptostreptococcales</taxon>
        <taxon>Natronincolaceae</taxon>
        <taxon>Alkaliphilus</taxon>
    </lineage>
</organism>
<dbReference type="InterPro" id="IPR058531">
    <property type="entry name" value="Baseplate_J_M"/>
</dbReference>
<evidence type="ECO:0000256" key="1">
    <source>
        <dbReference type="ARBA" id="ARBA00038087"/>
    </source>
</evidence>
<comment type="similarity">
    <text evidence="1">Belongs to the Mu gp47/PBSX XkdT family.</text>
</comment>
<name>A0A1G5JZA8_9FIRM</name>
<dbReference type="Proteomes" id="UP000198636">
    <property type="component" value="Unassembled WGS sequence"/>
</dbReference>
<dbReference type="RefSeq" id="WP_091545380.1">
    <property type="nucleotide sequence ID" value="NZ_FMUS01000022.1"/>
</dbReference>
<dbReference type="AlphaFoldDB" id="A0A1G5JZA8"/>
<dbReference type="PANTHER" id="PTHR37829:SF3">
    <property type="entry name" value="PROTEIN JAYE-RELATED"/>
    <property type="match status" value="1"/>
</dbReference>
<evidence type="ECO:0000313" key="5">
    <source>
        <dbReference type="EMBL" id="SCY92939.1"/>
    </source>
</evidence>
<accession>A0A1G5JZA8</accession>
<dbReference type="OrthoDB" id="2554267at2"/>
<feature type="domain" description="Baseplate J-like central" evidence="3">
    <location>
        <begin position="184"/>
        <end position="263"/>
    </location>
</feature>
<feature type="domain" description="Baseplate J-like C-terminal" evidence="4">
    <location>
        <begin position="269"/>
        <end position="354"/>
    </location>
</feature>
<protein>
    <submittedName>
        <fullName evidence="5">Uncharacterized phage protein gp47/JayE</fullName>
    </submittedName>
</protein>
<sequence>MFKDKTSNKIHEEMMKDISNEYDKTEGSFIFDATKPPAIKLEEAYKDLDSIINKFNLENLAGDELEKRIHQTTGISRKPATKSIGQVELKGNGTVSEGDLFETESGIQFQATETKVITAAGLVKLQCTKAGSIGNVPANQIKLIPITIGGITDANNPEPTTGGFEAETDKALLQRYYERIKTPATSGNKAQYKNWAKEVQGVGDAKVFPLWNGDNTVKIVIIDSLKEPAGQEIVDRVQEYVDPGLSGIGEGTAPIGAFCTVVSAAAKPINVVFAANIDSGYTNEEILNNVKTSISKYLKDITFTESYVSYAIIGSLVLQAHGIQDYSNLTINGGTSNITIEEDEVAVLGEVVING</sequence>
<dbReference type="PANTHER" id="PTHR37829">
    <property type="entry name" value="PHAGE-LIKE ELEMENT PBSX PROTEIN XKDT"/>
    <property type="match status" value="1"/>
</dbReference>
<keyword evidence="6" id="KW-1185">Reference proteome</keyword>
<dbReference type="Pfam" id="PF04865">
    <property type="entry name" value="Baseplate_J"/>
    <property type="match status" value="1"/>
</dbReference>
<dbReference type="Pfam" id="PF26079">
    <property type="entry name" value="Baseplate_J_C"/>
    <property type="match status" value="1"/>
</dbReference>
<dbReference type="EMBL" id="FMUS01000022">
    <property type="protein sequence ID" value="SCY92939.1"/>
    <property type="molecule type" value="Genomic_DNA"/>
</dbReference>
<gene>
    <name evidence="5" type="ORF">SAMN03080606_03093</name>
</gene>
<dbReference type="Pfam" id="PF26078">
    <property type="entry name" value="Baseplate_J_M"/>
    <property type="match status" value="1"/>
</dbReference>
<dbReference type="InterPro" id="IPR052399">
    <property type="entry name" value="Phage_Baseplate_Assmbl_Protein"/>
</dbReference>
<dbReference type="InterPro" id="IPR006949">
    <property type="entry name" value="Barrel_Baseplate_J-like"/>
</dbReference>
<evidence type="ECO:0000259" key="4">
    <source>
        <dbReference type="Pfam" id="PF26079"/>
    </source>
</evidence>
<reference evidence="5 6" key="1">
    <citation type="submission" date="2016-10" db="EMBL/GenBank/DDBJ databases">
        <authorList>
            <person name="de Groot N.N."/>
        </authorList>
    </citation>
    <scope>NUCLEOTIDE SEQUENCE [LARGE SCALE GENOMIC DNA]</scope>
    <source>
        <strain evidence="5 6">DSM 18978</strain>
    </source>
</reference>
<evidence type="ECO:0000259" key="3">
    <source>
        <dbReference type="Pfam" id="PF26078"/>
    </source>
</evidence>
<evidence type="ECO:0000259" key="2">
    <source>
        <dbReference type="Pfam" id="PF04865"/>
    </source>
</evidence>
<proteinExistence type="inferred from homology"/>
<evidence type="ECO:0000313" key="6">
    <source>
        <dbReference type="Proteomes" id="UP000198636"/>
    </source>
</evidence>
<dbReference type="STRING" id="1120976.SAMN03080606_03093"/>
<dbReference type="InterPro" id="IPR058530">
    <property type="entry name" value="Baseplate_J-like_C"/>
</dbReference>
<feature type="domain" description="Baseplate protein J-like barrel" evidence="2">
    <location>
        <begin position="89"/>
        <end position="163"/>
    </location>
</feature>